<reference evidence="2" key="2">
    <citation type="submission" date="2020-11" db="EMBL/GenBank/DDBJ databases">
        <authorList>
            <person name="McCartney M.A."/>
            <person name="Auch B."/>
            <person name="Kono T."/>
            <person name="Mallez S."/>
            <person name="Becker A."/>
            <person name="Gohl D.M."/>
            <person name="Silverstein K.A.T."/>
            <person name="Koren S."/>
            <person name="Bechman K.B."/>
            <person name="Herman A."/>
            <person name="Abrahante J.E."/>
            <person name="Garbe J."/>
        </authorList>
    </citation>
    <scope>NUCLEOTIDE SEQUENCE</scope>
    <source>
        <strain evidence="2">Duluth1</strain>
        <tissue evidence="2">Whole animal</tissue>
    </source>
</reference>
<gene>
    <name evidence="2" type="ORF">DPMN_113438</name>
</gene>
<evidence type="ECO:0000313" key="3">
    <source>
        <dbReference type="Proteomes" id="UP000828390"/>
    </source>
</evidence>
<evidence type="ECO:0008006" key="4">
    <source>
        <dbReference type="Google" id="ProtNLM"/>
    </source>
</evidence>
<feature type="chain" id="PRO_5038846474" description="Secreted protein" evidence="1">
    <location>
        <begin position="30"/>
        <end position="105"/>
    </location>
</feature>
<sequence length="105" mass="12307">MPFDYTSSQGFPGWVWRLVLVVMACQTLQESVYSRGRHHWAWVARACQWDEEEQAFHLVLGATGDPWEDLLQQGQCRHMTFCLNWTIGKKRLPLNEKYHTSVVPD</sequence>
<proteinExistence type="predicted"/>
<organism evidence="2 3">
    <name type="scientific">Dreissena polymorpha</name>
    <name type="common">Zebra mussel</name>
    <name type="synonym">Mytilus polymorpha</name>
    <dbReference type="NCBI Taxonomy" id="45954"/>
    <lineage>
        <taxon>Eukaryota</taxon>
        <taxon>Metazoa</taxon>
        <taxon>Spiralia</taxon>
        <taxon>Lophotrochozoa</taxon>
        <taxon>Mollusca</taxon>
        <taxon>Bivalvia</taxon>
        <taxon>Autobranchia</taxon>
        <taxon>Heteroconchia</taxon>
        <taxon>Euheterodonta</taxon>
        <taxon>Imparidentia</taxon>
        <taxon>Neoheterodontei</taxon>
        <taxon>Myida</taxon>
        <taxon>Dreissenoidea</taxon>
        <taxon>Dreissenidae</taxon>
        <taxon>Dreissena</taxon>
    </lineage>
</organism>
<dbReference type="AlphaFoldDB" id="A0A9D4KIN8"/>
<comment type="caution">
    <text evidence="2">The sequence shown here is derived from an EMBL/GenBank/DDBJ whole genome shotgun (WGS) entry which is preliminary data.</text>
</comment>
<evidence type="ECO:0000256" key="1">
    <source>
        <dbReference type="SAM" id="SignalP"/>
    </source>
</evidence>
<name>A0A9D4KIN8_DREPO</name>
<dbReference type="EMBL" id="JAIWYP010000004">
    <property type="protein sequence ID" value="KAH3839997.1"/>
    <property type="molecule type" value="Genomic_DNA"/>
</dbReference>
<evidence type="ECO:0000313" key="2">
    <source>
        <dbReference type="EMBL" id="KAH3839997.1"/>
    </source>
</evidence>
<keyword evidence="1" id="KW-0732">Signal</keyword>
<dbReference type="Proteomes" id="UP000828390">
    <property type="component" value="Unassembled WGS sequence"/>
</dbReference>
<reference evidence="2" key="1">
    <citation type="journal article" date="2019" name="bioRxiv">
        <title>The Genome of the Zebra Mussel, Dreissena polymorpha: A Resource for Invasive Species Research.</title>
        <authorList>
            <person name="McCartney M.A."/>
            <person name="Auch B."/>
            <person name="Kono T."/>
            <person name="Mallez S."/>
            <person name="Zhang Y."/>
            <person name="Obille A."/>
            <person name="Becker A."/>
            <person name="Abrahante J.E."/>
            <person name="Garbe J."/>
            <person name="Badalamenti J.P."/>
            <person name="Herman A."/>
            <person name="Mangelson H."/>
            <person name="Liachko I."/>
            <person name="Sullivan S."/>
            <person name="Sone E.D."/>
            <person name="Koren S."/>
            <person name="Silverstein K.A.T."/>
            <person name="Beckman K.B."/>
            <person name="Gohl D.M."/>
        </authorList>
    </citation>
    <scope>NUCLEOTIDE SEQUENCE</scope>
    <source>
        <strain evidence="2">Duluth1</strain>
        <tissue evidence="2">Whole animal</tissue>
    </source>
</reference>
<protein>
    <recommendedName>
        <fullName evidence="4">Secreted protein</fullName>
    </recommendedName>
</protein>
<accession>A0A9D4KIN8</accession>
<feature type="signal peptide" evidence="1">
    <location>
        <begin position="1"/>
        <end position="29"/>
    </location>
</feature>
<keyword evidence="3" id="KW-1185">Reference proteome</keyword>